<evidence type="ECO:0000313" key="2">
    <source>
        <dbReference type="Proteomes" id="UP001165269"/>
    </source>
</evidence>
<keyword evidence="2" id="KW-1185">Reference proteome</keyword>
<protein>
    <submittedName>
        <fullName evidence="1">Uncharacterized protein</fullName>
    </submittedName>
</protein>
<name>A0ABS9Y2P6_9ACTN</name>
<dbReference type="EMBL" id="JALDAY010000003">
    <property type="protein sequence ID" value="MCI3271489.1"/>
    <property type="molecule type" value="Genomic_DNA"/>
</dbReference>
<proteinExistence type="predicted"/>
<dbReference type="Proteomes" id="UP001165269">
    <property type="component" value="Unassembled WGS sequence"/>
</dbReference>
<dbReference type="RefSeq" id="WP_242764110.1">
    <property type="nucleotide sequence ID" value="NZ_JALDAY010000003.1"/>
</dbReference>
<accession>A0ABS9Y2P6</accession>
<reference evidence="1" key="1">
    <citation type="submission" date="2022-03" db="EMBL/GenBank/DDBJ databases">
        <title>Streptomyces 7R015 and 7R016 isolated from Barleria lupulina in Thailand.</title>
        <authorList>
            <person name="Kanchanasin P."/>
            <person name="Phongsopitanun W."/>
            <person name="Tanasupawat S."/>
        </authorList>
    </citation>
    <scope>NUCLEOTIDE SEQUENCE</scope>
    <source>
        <strain evidence="1">7R015</strain>
    </source>
</reference>
<comment type="caution">
    <text evidence="1">The sequence shown here is derived from an EMBL/GenBank/DDBJ whole genome shotgun (WGS) entry which is preliminary data.</text>
</comment>
<sequence length="141" mass="14801">MSVPAPEHRSSEPWESTPDFKWTDRAYDLLEQDLLHAEVKVNDGVLSTRVWGNCPRCAGRLDDGQVLTAVGLFSPIRGRIGAEAAALNAPVVVVDVTCGCGLAHTGAPAGVTGCGVSFRVELVTRADPAAPTVPPTPLDTL</sequence>
<gene>
    <name evidence="1" type="ORF">MQP27_10235</name>
</gene>
<organism evidence="1 2">
    <name type="scientific">Streptomyces cylindrosporus</name>
    <dbReference type="NCBI Taxonomy" id="2927583"/>
    <lineage>
        <taxon>Bacteria</taxon>
        <taxon>Bacillati</taxon>
        <taxon>Actinomycetota</taxon>
        <taxon>Actinomycetes</taxon>
        <taxon>Kitasatosporales</taxon>
        <taxon>Streptomycetaceae</taxon>
        <taxon>Streptomyces</taxon>
    </lineage>
</organism>
<evidence type="ECO:0000313" key="1">
    <source>
        <dbReference type="EMBL" id="MCI3271489.1"/>
    </source>
</evidence>